<evidence type="ECO:0000256" key="2">
    <source>
        <dbReference type="ARBA" id="ARBA00022630"/>
    </source>
</evidence>
<dbReference type="PRINTS" id="PR00368">
    <property type="entry name" value="FADPNR"/>
</dbReference>
<dbReference type="PANTHER" id="PTHR43429">
    <property type="entry name" value="PYRIDINE NUCLEOTIDE-DISULFIDE OXIDOREDUCTASE DOMAIN-CONTAINING"/>
    <property type="match status" value="1"/>
</dbReference>
<dbReference type="Gene3D" id="3.30.390.30">
    <property type="match status" value="1"/>
</dbReference>
<proteinExistence type="predicted"/>
<dbReference type="Gene3D" id="3.50.50.60">
    <property type="entry name" value="FAD/NAD(P)-binding domain"/>
    <property type="match status" value="2"/>
</dbReference>
<dbReference type="Pfam" id="PF18267">
    <property type="entry name" value="Rubredoxin_C"/>
    <property type="match status" value="1"/>
</dbReference>
<evidence type="ECO:0000259" key="4">
    <source>
        <dbReference type="Pfam" id="PF07992"/>
    </source>
</evidence>
<evidence type="ECO:0000313" key="7">
    <source>
        <dbReference type="Proteomes" id="UP000199087"/>
    </source>
</evidence>
<feature type="domain" description="FAD/NAD(P)-binding" evidence="4">
    <location>
        <begin position="4"/>
        <end position="293"/>
    </location>
</feature>
<sequence length="407" mass="44973">MNKNYCIIGTGVAAVNAAKEIRVHDKEANILLFGAEKSLPYNRIKLSKELFSDLSSEKVLIKKKKWYQDHNIHTLSNTKVDKIDIDNRAIITSTGETIHYDKLLICTGAKNRKLPINGVDKKGVFTIREMHEAEDFKAFIEDKTSIVNIGGGIQGIETAWSIYMAGKKVSIVEVAPRLMSRQLDEKTSTLLKNKIEEAGVDIYLNTSIKQIIGENEVEGIIVGDQTIPCDSVIYSIGVVPNIFLTENTLINTNRGIVVNERMETNVEDVYAAGDVTELNGEVEGLWGRAMDQGKAAGKNMASASELYQKTTPFTVFNAFNLALFSIGLIDESHCDTTIIEEDGDEKYTRVFIKDHKIIGAISLEGIAASTPYKTAIESQVSLVGLDLKNISIRALMSEVKDRLVVSH</sequence>
<dbReference type="EMBL" id="CVRB01000003">
    <property type="protein sequence ID" value="CRK82867.1"/>
    <property type="molecule type" value="Genomic_DNA"/>
</dbReference>
<keyword evidence="3" id="KW-0274">FAD</keyword>
<dbReference type="InterPro" id="IPR050260">
    <property type="entry name" value="FAD-bd_OxRdtase"/>
</dbReference>
<dbReference type="GO" id="GO:0016491">
    <property type="term" value="F:oxidoreductase activity"/>
    <property type="evidence" value="ECO:0007669"/>
    <property type="project" value="InterPro"/>
</dbReference>
<dbReference type="InterPro" id="IPR041575">
    <property type="entry name" value="Rubredoxin_C"/>
</dbReference>
<dbReference type="SUPFAM" id="SSF51905">
    <property type="entry name" value="FAD/NAD(P)-binding domain"/>
    <property type="match status" value="2"/>
</dbReference>
<dbReference type="AlphaFoldDB" id="A0A0U1NXX4"/>
<evidence type="ECO:0000259" key="5">
    <source>
        <dbReference type="Pfam" id="PF18267"/>
    </source>
</evidence>
<dbReference type="Pfam" id="PF07992">
    <property type="entry name" value="Pyr_redox_2"/>
    <property type="match status" value="1"/>
</dbReference>
<protein>
    <submittedName>
        <fullName evidence="6">Nitrite reductase [NAD(P)H] large subunit</fullName>
    </submittedName>
</protein>
<organism evidence="6 7">
    <name type="scientific">Neobacillus massiliamazoniensis</name>
    <dbReference type="NCBI Taxonomy" id="1499688"/>
    <lineage>
        <taxon>Bacteria</taxon>
        <taxon>Bacillati</taxon>
        <taxon>Bacillota</taxon>
        <taxon>Bacilli</taxon>
        <taxon>Bacillales</taxon>
        <taxon>Bacillaceae</taxon>
        <taxon>Neobacillus</taxon>
    </lineage>
</organism>
<dbReference type="InterPro" id="IPR036188">
    <property type="entry name" value="FAD/NAD-bd_sf"/>
</dbReference>
<dbReference type="OrthoDB" id="9792592at2"/>
<dbReference type="RefSeq" id="WP_090635179.1">
    <property type="nucleotide sequence ID" value="NZ_CVRB01000003.1"/>
</dbReference>
<dbReference type="STRING" id="1499688.BN000_02819"/>
<dbReference type="PANTHER" id="PTHR43429:SF3">
    <property type="entry name" value="NITRITE REDUCTASE [NAD(P)H]"/>
    <property type="match status" value="1"/>
</dbReference>
<accession>A0A0U1NXX4</accession>
<dbReference type="InterPro" id="IPR016156">
    <property type="entry name" value="FAD/NAD-linked_Rdtase_dimer_sf"/>
</dbReference>
<dbReference type="PRINTS" id="PR00411">
    <property type="entry name" value="PNDRDTASEI"/>
</dbReference>
<evidence type="ECO:0000313" key="6">
    <source>
        <dbReference type="EMBL" id="CRK82867.1"/>
    </source>
</evidence>
<evidence type="ECO:0000256" key="1">
    <source>
        <dbReference type="ARBA" id="ARBA00001974"/>
    </source>
</evidence>
<keyword evidence="7" id="KW-1185">Reference proteome</keyword>
<name>A0A0U1NXX4_9BACI</name>
<comment type="cofactor">
    <cofactor evidence="1">
        <name>FAD</name>
        <dbReference type="ChEBI" id="CHEBI:57692"/>
    </cofactor>
</comment>
<feature type="domain" description="NADH-rubredoxin oxidoreductase C-terminal" evidence="5">
    <location>
        <begin position="312"/>
        <end position="379"/>
    </location>
</feature>
<keyword evidence="2" id="KW-0285">Flavoprotein</keyword>
<gene>
    <name evidence="6" type="primary">nasD_2</name>
    <name evidence="6" type="ORF">BN000_02819</name>
</gene>
<dbReference type="Proteomes" id="UP000199087">
    <property type="component" value="Unassembled WGS sequence"/>
</dbReference>
<evidence type="ECO:0000256" key="3">
    <source>
        <dbReference type="ARBA" id="ARBA00022827"/>
    </source>
</evidence>
<reference evidence="7" key="1">
    <citation type="submission" date="2015-05" db="EMBL/GenBank/DDBJ databases">
        <authorList>
            <person name="Urmite Genomes"/>
        </authorList>
    </citation>
    <scope>NUCLEOTIDE SEQUENCE [LARGE SCALE GENOMIC DNA]</scope>
    <source>
        <strain evidence="7">LF1</strain>
    </source>
</reference>
<dbReference type="InterPro" id="IPR023753">
    <property type="entry name" value="FAD/NAD-binding_dom"/>
</dbReference>